<keyword evidence="1" id="KW-0805">Transcription regulation</keyword>
<dbReference type="SUPFAM" id="SSF53850">
    <property type="entry name" value="Periplasmic binding protein-like II"/>
    <property type="match status" value="1"/>
</dbReference>
<feature type="signal peptide" evidence="6">
    <location>
        <begin position="1"/>
        <end position="22"/>
    </location>
</feature>
<keyword evidence="2" id="KW-0238">DNA-binding</keyword>
<dbReference type="PANTHER" id="PTHR44688:SF16">
    <property type="entry name" value="DNA-BINDING TRANSCRIPTIONAL ACTIVATOR DEVR_DOSR"/>
    <property type="match status" value="1"/>
</dbReference>
<evidence type="ECO:0000313" key="9">
    <source>
        <dbReference type="Proteomes" id="UP001226762"/>
    </source>
</evidence>
<dbReference type="InterPro" id="IPR016032">
    <property type="entry name" value="Sig_transdc_resp-reg_C-effctor"/>
</dbReference>
<dbReference type="GO" id="GO:0003677">
    <property type="term" value="F:DNA binding"/>
    <property type="evidence" value="ECO:0007669"/>
    <property type="project" value="UniProtKB-KW"/>
</dbReference>
<dbReference type="SUPFAM" id="SSF46894">
    <property type="entry name" value="C-terminal effector domain of the bipartite response regulators"/>
    <property type="match status" value="1"/>
</dbReference>
<accession>A0AAE4B6Q6</accession>
<evidence type="ECO:0000256" key="4">
    <source>
        <dbReference type="SAM" id="MobiDB-lite"/>
    </source>
</evidence>
<dbReference type="RefSeq" id="WP_306736879.1">
    <property type="nucleotide sequence ID" value="NZ_JANHAX010000005.1"/>
</dbReference>
<dbReference type="PANTHER" id="PTHR44688">
    <property type="entry name" value="DNA-BINDING TRANSCRIPTIONAL ACTIVATOR DEVR_DOSR"/>
    <property type="match status" value="1"/>
</dbReference>
<reference evidence="8" key="1">
    <citation type="submission" date="2022-07" db="EMBL/GenBank/DDBJ databases">
        <authorList>
            <person name="Otstavnykh N."/>
            <person name="Isaeva M."/>
            <person name="Bystritskaya E."/>
        </authorList>
    </citation>
    <scope>NUCLEOTIDE SEQUENCE</scope>
    <source>
        <strain evidence="8">KCTC 52189</strain>
    </source>
</reference>
<evidence type="ECO:0000313" key="8">
    <source>
        <dbReference type="EMBL" id="MDQ2091594.1"/>
    </source>
</evidence>
<feature type="region of interest" description="Disordered" evidence="4">
    <location>
        <begin position="338"/>
        <end position="359"/>
    </location>
</feature>
<feature type="transmembrane region" description="Helical" evidence="5">
    <location>
        <begin position="310"/>
        <end position="331"/>
    </location>
</feature>
<comment type="caution">
    <text evidence="8">The sequence shown here is derived from an EMBL/GenBank/DDBJ whole genome shotgun (WGS) entry which is preliminary data.</text>
</comment>
<proteinExistence type="predicted"/>
<dbReference type="Pfam" id="PF12974">
    <property type="entry name" value="Phosphonate-bd"/>
    <property type="match status" value="1"/>
</dbReference>
<dbReference type="Proteomes" id="UP001226762">
    <property type="component" value="Unassembled WGS sequence"/>
</dbReference>
<dbReference type="SMART" id="SM00421">
    <property type="entry name" value="HTH_LUXR"/>
    <property type="match status" value="1"/>
</dbReference>
<keyword evidence="9" id="KW-1185">Reference proteome</keyword>
<dbReference type="Gene3D" id="1.10.10.10">
    <property type="entry name" value="Winged helix-like DNA-binding domain superfamily/Winged helix DNA-binding domain"/>
    <property type="match status" value="1"/>
</dbReference>
<sequence length="424" mass="45808">MRASIRLALLCLLMARPTGGHTQDNLDNELRIGILAHRGWPGIERYWTPLETYVAGAFDMPTRLVPVTLASAGPLIENGTLNFLITNPGHFVALEKRHPMSVIATLRRRLSDGSDSSEFGSVIFSAAGSDISTLKDAVGRRVTAVDPRAFGGYQVAWLEFTSHGFDPASDFSELNFVGFPQDQIIDQVLSGVTDIGIVRSGLIETRAAEGTLDPARIRVLNSNASFTHPDALSTRLYPEWPFLAMAGTPGDLRDRMALALLQTQDPAVRAAHGLHDGWGAPLSYHAVRALDAAFAERTSASPSGTSAARYWVPVLFVLAAALALGFAMMTFRARRVTQPTPAQEETTEPVPAGPTEPPVQLTQRESEILALVAQGLSSKEIARNLGISPKTVEFHRSNLLRKHDAKSAAELVQKAAVHGQNPET</sequence>
<dbReference type="CDD" id="cd06170">
    <property type="entry name" value="LuxR_C_like"/>
    <property type="match status" value="1"/>
</dbReference>
<keyword evidence="3" id="KW-0804">Transcription</keyword>
<protein>
    <submittedName>
        <fullName evidence="8">PhnD/SsuA/transferrin family substrate-binding protein</fullName>
    </submittedName>
</protein>
<feature type="domain" description="HTH luxR-type" evidence="7">
    <location>
        <begin position="354"/>
        <end position="419"/>
    </location>
</feature>
<name>A0AAE4B6Q6_9RHOB</name>
<feature type="compositionally biased region" description="Low complexity" evidence="4">
    <location>
        <begin position="338"/>
        <end position="350"/>
    </location>
</feature>
<dbReference type="GO" id="GO:0006355">
    <property type="term" value="P:regulation of DNA-templated transcription"/>
    <property type="evidence" value="ECO:0007669"/>
    <property type="project" value="InterPro"/>
</dbReference>
<dbReference type="EMBL" id="JANHAX010000005">
    <property type="protein sequence ID" value="MDQ2091594.1"/>
    <property type="molecule type" value="Genomic_DNA"/>
</dbReference>
<organism evidence="8 9">
    <name type="scientific">Marimonas arenosa</name>
    <dbReference type="NCBI Taxonomy" id="1795305"/>
    <lineage>
        <taxon>Bacteria</taxon>
        <taxon>Pseudomonadati</taxon>
        <taxon>Pseudomonadota</taxon>
        <taxon>Alphaproteobacteria</taxon>
        <taxon>Rhodobacterales</taxon>
        <taxon>Paracoccaceae</taxon>
        <taxon>Marimonas</taxon>
    </lineage>
</organism>
<keyword evidence="6" id="KW-0732">Signal</keyword>
<evidence type="ECO:0000256" key="5">
    <source>
        <dbReference type="SAM" id="Phobius"/>
    </source>
</evidence>
<dbReference type="InterPro" id="IPR036388">
    <property type="entry name" value="WH-like_DNA-bd_sf"/>
</dbReference>
<dbReference type="Gene3D" id="3.40.190.10">
    <property type="entry name" value="Periplasmic binding protein-like II"/>
    <property type="match status" value="2"/>
</dbReference>
<feature type="chain" id="PRO_5042032180" evidence="6">
    <location>
        <begin position="23"/>
        <end position="424"/>
    </location>
</feature>
<evidence type="ECO:0000256" key="1">
    <source>
        <dbReference type="ARBA" id="ARBA00023015"/>
    </source>
</evidence>
<reference evidence="8" key="2">
    <citation type="submission" date="2023-02" db="EMBL/GenBank/DDBJ databases">
        <title>'Rhodoalgimonas zhirmunskyi' gen. nov., isolated from a red alga.</title>
        <authorList>
            <person name="Nedashkovskaya O.I."/>
            <person name="Otstavnykh N.Y."/>
            <person name="Bystritskaya E.P."/>
            <person name="Balabanova L.A."/>
            <person name="Isaeva M.P."/>
        </authorList>
    </citation>
    <scope>NUCLEOTIDE SEQUENCE</scope>
    <source>
        <strain evidence="8">KCTC 52189</strain>
    </source>
</reference>
<keyword evidence="5" id="KW-0472">Membrane</keyword>
<evidence type="ECO:0000256" key="2">
    <source>
        <dbReference type="ARBA" id="ARBA00023125"/>
    </source>
</evidence>
<dbReference type="PROSITE" id="PS50043">
    <property type="entry name" value="HTH_LUXR_2"/>
    <property type="match status" value="1"/>
</dbReference>
<dbReference type="InterPro" id="IPR000792">
    <property type="entry name" value="Tscrpt_reg_LuxR_C"/>
</dbReference>
<gene>
    <name evidence="8" type="ORF">NO357_16955</name>
</gene>
<keyword evidence="5" id="KW-1133">Transmembrane helix</keyword>
<dbReference type="AlphaFoldDB" id="A0AAE4B6Q6"/>
<dbReference type="PROSITE" id="PS00622">
    <property type="entry name" value="HTH_LUXR_1"/>
    <property type="match status" value="1"/>
</dbReference>
<evidence type="ECO:0000259" key="7">
    <source>
        <dbReference type="PROSITE" id="PS50043"/>
    </source>
</evidence>
<dbReference type="Pfam" id="PF00196">
    <property type="entry name" value="GerE"/>
    <property type="match status" value="1"/>
</dbReference>
<evidence type="ECO:0000256" key="6">
    <source>
        <dbReference type="SAM" id="SignalP"/>
    </source>
</evidence>
<evidence type="ECO:0000256" key="3">
    <source>
        <dbReference type="ARBA" id="ARBA00023163"/>
    </source>
</evidence>
<keyword evidence="5" id="KW-0812">Transmembrane</keyword>
<dbReference type="PRINTS" id="PR00038">
    <property type="entry name" value="HTHLUXR"/>
</dbReference>